<accession>A0ABU1PPC6</accession>
<gene>
    <name evidence="2" type="ORF">J2S66_000872</name>
</gene>
<reference evidence="2 3" key="1">
    <citation type="submission" date="2023-07" db="EMBL/GenBank/DDBJ databases">
        <title>Sequencing the genomes of 1000 actinobacteria strains.</title>
        <authorList>
            <person name="Klenk H.-P."/>
        </authorList>
    </citation>
    <scope>NUCLEOTIDE SEQUENCE [LARGE SCALE GENOMIC DNA]</scope>
    <source>
        <strain evidence="2 3">DSM 43749</strain>
    </source>
</reference>
<dbReference type="InterPro" id="IPR051678">
    <property type="entry name" value="AGP_Transferase"/>
</dbReference>
<evidence type="ECO:0000313" key="3">
    <source>
        <dbReference type="Proteomes" id="UP001268819"/>
    </source>
</evidence>
<protein>
    <recommendedName>
        <fullName evidence="1">Aminoglycoside phosphotransferase domain-containing protein</fullName>
    </recommendedName>
</protein>
<dbReference type="SUPFAM" id="SSF56112">
    <property type="entry name" value="Protein kinase-like (PK-like)"/>
    <property type="match status" value="1"/>
</dbReference>
<dbReference type="InterPro" id="IPR002575">
    <property type="entry name" value="Aminoglycoside_PTrfase"/>
</dbReference>
<dbReference type="PANTHER" id="PTHR21310">
    <property type="entry name" value="AMINOGLYCOSIDE PHOSPHOTRANSFERASE-RELATED-RELATED"/>
    <property type="match status" value="1"/>
</dbReference>
<evidence type="ECO:0000259" key="1">
    <source>
        <dbReference type="Pfam" id="PF01636"/>
    </source>
</evidence>
<name>A0ABU1PPC6_9PSEU</name>
<dbReference type="EMBL" id="JAVDSG010000001">
    <property type="protein sequence ID" value="MDR6592488.1"/>
    <property type="molecule type" value="Genomic_DNA"/>
</dbReference>
<organism evidence="2 3">
    <name type="scientific">Saccharothrix longispora</name>
    <dbReference type="NCBI Taxonomy" id="33920"/>
    <lineage>
        <taxon>Bacteria</taxon>
        <taxon>Bacillati</taxon>
        <taxon>Actinomycetota</taxon>
        <taxon>Actinomycetes</taxon>
        <taxon>Pseudonocardiales</taxon>
        <taxon>Pseudonocardiaceae</taxon>
        <taxon>Saccharothrix</taxon>
    </lineage>
</organism>
<dbReference type="RefSeq" id="WP_310304064.1">
    <property type="nucleotide sequence ID" value="NZ_BAAAXB010000001.1"/>
</dbReference>
<keyword evidence="3" id="KW-1185">Reference proteome</keyword>
<dbReference type="Proteomes" id="UP001268819">
    <property type="component" value="Unassembled WGS sequence"/>
</dbReference>
<dbReference type="PANTHER" id="PTHR21310:SF40">
    <property type="entry name" value="AMINOGLYCOSIDE PHOSPHOTRANSFERASE DOMAIN-CONTAINING PROTEIN-RELATED"/>
    <property type="match status" value="1"/>
</dbReference>
<sequence>MSSAGHRASRAVMHAAAVRAGLDATGAEVIRLGENDLYRLPGAVVARVARPGQDTAAGREVRVARWLEDGDVPAVRVLRDVKQPVVVQGRSVTFWHELPPHEHGTTIDVAVALRRFHALRPPNDFVLPELDPFVRLDERIRSASTLHDNDRTWLLGRVAELRQVYATLPPGLPRGVVHGDAWRGNVVRTHDGEVLLLDFERCALGPPEWDLVSTAVAHHTVHRLSTTEWSAYCDAYGFDVTTWTGFNVLRDIRELRMTSMALQLATTSPNRYTEQAAHRLACLRGERGPRPWTDWHDVP</sequence>
<feature type="domain" description="Aminoglycoside phosphotransferase" evidence="1">
    <location>
        <begin position="42"/>
        <end position="241"/>
    </location>
</feature>
<dbReference type="InterPro" id="IPR011009">
    <property type="entry name" value="Kinase-like_dom_sf"/>
</dbReference>
<comment type="caution">
    <text evidence="2">The sequence shown here is derived from an EMBL/GenBank/DDBJ whole genome shotgun (WGS) entry which is preliminary data.</text>
</comment>
<proteinExistence type="predicted"/>
<evidence type="ECO:0000313" key="2">
    <source>
        <dbReference type="EMBL" id="MDR6592488.1"/>
    </source>
</evidence>
<dbReference type="Pfam" id="PF01636">
    <property type="entry name" value="APH"/>
    <property type="match status" value="1"/>
</dbReference>
<dbReference type="Gene3D" id="3.90.1200.10">
    <property type="match status" value="1"/>
</dbReference>